<feature type="domain" description="C2H2-type" evidence="8">
    <location>
        <begin position="257"/>
        <end position="286"/>
    </location>
</feature>
<dbReference type="AlphaFoldDB" id="A0A1I8MCD0"/>
<keyword evidence="4 6" id="KW-0862">Zinc</keyword>
<name>A0A1I8MCD0_MUSDO</name>
<evidence type="ECO:0000256" key="5">
    <source>
        <dbReference type="PROSITE-ProRule" id="PRU00042"/>
    </source>
</evidence>
<evidence type="ECO:0000256" key="6">
    <source>
        <dbReference type="PROSITE-ProRule" id="PRU01263"/>
    </source>
</evidence>
<keyword evidence="2" id="KW-0677">Repeat</keyword>
<dbReference type="FunFam" id="3.30.160.60:FF:002169">
    <property type="entry name" value="Zgc:174573"/>
    <property type="match status" value="1"/>
</dbReference>
<feature type="domain" description="C2H2-type" evidence="8">
    <location>
        <begin position="287"/>
        <end position="314"/>
    </location>
</feature>
<dbReference type="EnsemblMetazoa" id="MDOA003445-RA">
    <property type="protein sequence ID" value="MDOA003445-PA"/>
    <property type="gene ID" value="MDOA003445"/>
</dbReference>
<feature type="binding site" evidence="6">
    <location>
        <position position="17"/>
    </location>
    <ligand>
        <name>Zn(2+)</name>
        <dbReference type="ChEBI" id="CHEBI:29105"/>
    </ligand>
</feature>
<evidence type="ECO:0000313" key="10">
    <source>
        <dbReference type="EnsemblMetazoa" id="MDOA003445-PA"/>
    </source>
</evidence>
<evidence type="ECO:0000256" key="1">
    <source>
        <dbReference type="ARBA" id="ARBA00022723"/>
    </source>
</evidence>
<feature type="compositionally biased region" description="Basic and acidic residues" evidence="7">
    <location>
        <begin position="178"/>
        <end position="187"/>
    </location>
</feature>
<feature type="domain" description="C2H2-type" evidence="8">
    <location>
        <begin position="372"/>
        <end position="399"/>
    </location>
</feature>
<dbReference type="PROSITE" id="PS50157">
    <property type="entry name" value="ZINC_FINGER_C2H2_2"/>
    <property type="match status" value="6"/>
</dbReference>
<dbReference type="PROSITE" id="PS00028">
    <property type="entry name" value="ZINC_FINGER_C2H2_1"/>
    <property type="match status" value="5"/>
</dbReference>
<evidence type="ECO:0000256" key="7">
    <source>
        <dbReference type="SAM" id="MobiDB-lite"/>
    </source>
</evidence>
<evidence type="ECO:0000256" key="3">
    <source>
        <dbReference type="ARBA" id="ARBA00022771"/>
    </source>
</evidence>
<dbReference type="STRING" id="7370.A0A1I8MCD0"/>
<dbReference type="KEGG" id="mde:101890645"/>
<dbReference type="InterPro" id="IPR036236">
    <property type="entry name" value="Znf_C2H2_sf"/>
</dbReference>
<feature type="binding site" evidence="6">
    <location>
        <position position="63"/>
    </location>
    <ligand>
        <name>Zn(2+)</name>
        <dbReference type="ChEBI" id="CHEBI:29105"/>
    </ligand>
</feature>
<feature type="binding site" evidence="6">
    <location>
        <position position="14"/>
    </location>
    <ligand>
        <name>Zn(2+)</name>
        <dbReference type="ChEBI" id="CHEBI:29105"/>
    </ligand>
</feature>
<feature type="binding site" evidence="6">
    <location>
        <position position="60"/>
    </location>
    <ligand>
        <name>Zn(2+)</name>
        <dbReference type="ChEBI" id="CHEBI:29105"/>
    </ligand>
</feature>
<dbReference type="SUPFAM" id="SSF57667">
    <property type="entry name" value="beta-beta-alpha zinc fingers"/>
    <property type="match status" value="3"/>
</dbReference>
<dbReference type="GO" id="GO:0000977">
    <property type="term" value="F:RNA polymerase II transcription regulatory region sequence-specific DNA binding"/>
    <property type="evidence" value="ECO:0007669"/>
    <property type="project" value="TreeGrafter"/>
</dbReference>
<gene>
    <name evidence="10" type="primary">101890645</name>
</gene>
<dbReference type="PROSITE" id="PS51915">
    <property type="entry name" value="ZAD"/>
    <property type="match status" value="1"/>
</dbReference>
<dbReference type="Gene3D" id="3.40.1800.20">
    <property type="match status" value="1"/>
</dbReference>
<dbReference type="eggNOG" id="KOG1721">
    <property type="taxonomic scope" value="Eukaryota"/>
</dbReference>
<dbReference type="GO" id="GO:0008270">
    <property type="term" value="F:zinc ion binding"/>
    <property type="evidence" value="ECO:0007669"/>
    <property type="project" value="UniProtKB-UniRule"/>
</dbReference>
<sequence>MQKLNNKQDLQSLCRACMHELRKQEMKNNLHNMDIKIRQWLEDETLTNPLADDNYPEHVCNSCCSKLTKFLEFYQMCKRSLKMFEEMLARETILTDMSPKVVAEKPAESSVKNEWLEFAFVALPKSSPREELKIEPDKSEGKEEEFPAIPKKEDSIDLYDMPKNDEDKNIQTSDDSDYSDHFNKGEEEMSSNSENETSSPAKKPSKSKTQKKTQRKTKEKPEEPTHHVCEECGKVYRSLMKLVEHQYTHKPLEEYPFHCDEPNCGKAFRTSCGFQDHKLRHAGIKKFHCHLCDMKKTSKKELDIHINYHTKEKKYECPKCSMVFYSANDLRTHDKVVHLKIRRFTCSFCNHQFAKKYALRNHEMRHTGERPYTCKECGKGFIQLVSLRTHMKSHGAGKTQENVIAENV</sequence>
<feature type="domain" description="C2H2-type" evidence="8">
    <location>
        <begin position="227"/>
        <end position="254"/>
    </location>
</feature>
<evidence type="ECO:0000256" key="2">
    <source>
        <dbReference type="ARBA" id="ARBA00022737"/>
    </source>
</evidence>
<evidence type="ECO:0000256" key="4">
    <source>
        <dbReference type="ARBA" id="ARBA00022833"/>
    </source>
</evidence>
<dbReference type="Gene3D" id="3.30.160.60">
    <property type="entry name" value="Classic Zinc Finger"/>
    <property type="match status" value="4"/>
</dbReference>
<dbReference type="GO" id="GO:0005634">
    <property type="term" value="C:nucleus"/>
    <property type="evidence" value="ECO:0007669"/>
    <property type="project" value="InterPro"/>
</dbReference>
<evidence type="ECO:0000259" key="8">
    <source>
        <dbReference type="PROSITE" id="PS50157"/>
    </source>
</evidence>
<accession>A0A1I8MCD0</accession>
<dbReference type="VEuPathDB" id="VectorBase:MDOMA2_001633"/>
<dbReference type="Pfam" id="PF07776">
    <property type="entry name" value="zf-AD"/>
    <property type="match status" value="1"/>
</dbReference>
<dbReference type="InterPro" id="IPR012934">
    <property type="entry name" value="Znf_AD"/>
</dbReference>
<protein>
    <recommendedName>
        <fullName evidence="11">Zinc-finger double domain protein</fullName>
    </recommendedName>
</protein>
<keyword evidence="1 6" id="KW-0479">Metal-binding</keyword>
<dbReference type="OrthoDB" id="6077919at2759"/>
<organism evidence="10">
    <name type="scientific">Musca domestica</name>
    <name type="common">House fly</name>
    <dbReference type="NCBI Taxonomy" id="7370"/>
    <lineage>
        <taxon>Eukaryota</taxon>
        <taxon>Metazoa</taxon>
        <taxon>Ecdysozoa</taxon>
        <taxon>Arthropoda</taxon>
        <taxon>Hexapoda</taxon>
        <taxon>Insecta</taxon>
        <taxon>Pterygota</taxon>
        <taxon>Neoptera</taxon>
        <taxon>Endopterygota</taxon>
        <taxon>Diptera</taxon>
        <taxon>Brachycera</taxon>
        <taxon>Muscomorpha</taxon>
        <taxon>Muscoidea</taxon>
        <taxon>Muscidae</taxon>
        <taxon>Musca</taxon>
    </lineage>
</organism>
<dbReference type="GO" id="GO:0000981">
    <property type="term" value="F:DNA-binding transcription factor activity, RNA polymerase II-specific"/>
    <property type="evidence" value="ECO:0007669"/>
    <property type="project" value="TreeGrafter"/>
</dbReference>
<dbReference type="SMART" id="SM00355">
    <property type="entry name" value="ZnF_C2H2"/>
    <property type="match status" value="6"/>
</dbReference>
<reference evidence="10" key="1">
    <citation type="submission" date="2020-05" db="UniProtKB">
        <authorList>
            <consortium name="EnsemblMetazoa"/>
        </authorList>
    </citation>
    <scope>IDENTIFICATION</scope>
    <source>
        <strain evidence="10">Aabys</strain>
    </source>
</reference>
<dbReference type="PANTHER" id="PTHR24379:SF127">
    <property type="entry name" value="BLOODY FINGERS-RELATED"/>
    <property type="match status" value="1"/>
</dbReference>
<evidence type="ECO:0008006" key="11">
    <source>
        <dbReference type="Google" id="ProtNLM"/>
    </source>
</evidence>
<feature type="region of interest" description="Disordered" evidence="7">
    <location>
        <begin position="129"/>
        <end position="225"/>
    </location>
</feature>
<feature type="domain" description="C2H2-type" evidence="8">
    <location>
        <begin position="344"/>
        <end position="371"/>
    </location>
</feature>
<dbReference type="InterPro" id="IPR013087">
    <property type="entry name" value="Znf_C2H2_type"/>
</dbReference>
<evidence type="ECO:0000259" key="9">
    <source>
        <dbReference type="PROSITE" id="PS51915"/>
    </source>
</evidence>
<dbReference type="RefSeq" id="XP_005179723.2">
    <property type="nucleotide sequence ID" value="XM_005179666.4"/>
</dbReference>
<dbReference type="VEuPathDB" id="VectorBase:MDOA003445"/>
<dbReference type="SUPFAM" id="SSF57716">
    <property type="entry name" value="Glucocorticoid receptor-like (DNA-binding domain)"/>
    <property type="match status" value="1"/>
</dbReference>
<proteinExistence type="predicted"/>
<feature type="domain" description="ZAD" evidence="9">
    <location>
        <begin position="12"/>
        <end position="87"/>
    </location>
</feature>
<dbReference type="SMART" id="SM00868">
    <property type="entry name" value="zf-AD"/>
    <property type="match status" value="1"/>
</dbReference>
<dbReference type="Pfam" id="PF13912">
    <property type="entry name" value="zf-C2H2_6"/>
    <property type="match status" value="2"/>
</dbReference>
<feature type="domain" description="C2H2-type" evidence="8">
    <location>
        <begin position="315"/>
        <end position="343"/>
    </location>
</feature>
<feature type="compositionally biased region" description="Basic residues" evidence="7">
    <location>
        <begin position="203"/>
        <end position="218"/>
    </location>
</feature>
<feature type="compositionally biased region" description="Basic and acidic residues" evidence="7">
    <location>
        <begin position="129"/>
        <end position="169"/>
    </location>
</feature>
<feature type="compositionally biased region" description="Low complexity" evidence="7">
    <location>
        <begin position="190"/>
        <end position="202"/>
    </location>
</feature>
<keyword evidence="3 5" id="KW-0863">Zinc-finger</keyword>
<dbReference type="PANTHER" id="PTHR24379">
    <property type="entry name" value="KRAB AND ZINC FINGER DOMAIN-CONTAINING"/>
    <property type="match status" value="1"/>
</dbReference>